<dbReference type="Gene3D" id="3.40.390.10">
    <property type="entry name" value="Collagenase (Catalytic Domain)"/>
    <property type="match status" value="1"/>
</dbReference>
<dbReference type="NCBIfam" id="TIGR03696">
    <property type="entry name" value="Rhs_assc_core"/>
    <property type="match status" value="1"/>
</dbReference>
<dbReference type="InterPro" id="IPR024079">
    <property type="entry name" value="MetalloPept_cat_dom_sf"/>
</dbReference>
<keyword evidence="2" id="KW-1185">Reference proteome</keyword>
<dbReference type="RefSeq" id="WP_127339132.1">
    <property type="nucleotide sequence ID" value="NZ_QWDM01000008.1"/>
</dbReference>
<evidence type="ECO:0000313" key="1">
    <source>
        <dbReference type="EMBL" id="RUT69900.1"/>
    </source>
</evidence>
<evidence type="ECO:0008006" key="3">
    <source>
        <dbReference type="Google" id="ProtNLM"/>
    </source>
</evidence>
<sequence>MPFNAVLKILYYSLSSCLYWSDGILDYYPFGMLVPNRHADTEEYRYGFNGKELDNELKGEGNSYDYGARIYDPRIGKWFSTDALESKYPYLSSYSYASNNPILNVDFDGNDWGYSTFKKDGKTYIRIIFIGAVLNTSGKDINMKKFLANQKKEFQKAFGQGNVVTGFHVRQIKSKDELAPNEHLIEIADPKTHKGLIAENKKNKLEGFVGGYSQKGGKYVVISSDGVKADGSLDDKRTVLHEIGHTGGLEHPFEFENDFSKDRFVNGDKFSLDKQVYQNKDYKLELETNFMNYTSIAVERKPGWFVKDADVLQKYFMDNVGKATEGQAQTIINNIFYGHLNSNKDLPKDKKKKG</sequence>
<dbReference type="GO" id="GO:0008237">
    <property type="term" value="F:metallopeptidase activity"/>
    <property type="evidence" value="ECO:0007669"/>
    <property type="project" value="InterPro"/>
</dbReference>
<gene>
    <name evidence="1" type="ORF">D0817_14900</name>
</gene>
<dbReference type="OrthoDB" id="2972467at2"/>
<dbReference type="AlphaFoldDB" id="A0A434A683"/>
<dbReference type="EMBL" id="QWDM01000008">
    <property type="protein sequence ID" value="RUT69900.1"/>
    <property type="molecule type" value="Genomic_DNA"/>
</dbReference>
<comment type="caution">
    <text evidence="1">The sequence shown here is derived from an EMBL/GenBank/DDBJ whole genome shotgun (WGS) entry which is preliminary data.</text>
</comment>
<organism evidence="1 2">
    <name type="scientific">Flavobacterium cupreum</name>
    <dbReference type="NCBI Taxonomy" id="2133766"/>
    <lineage>
        <taxon>Bacteria</taxon>
        <taxon>Pseudomonadati</taxon>
        <taxon>Bacteroidota</taxon>
        <taxon>Flavobacteriia</taxon>
        <taxon>Flavobacteriales</taxon>
        <taxon>Flavobacteriaceae</taxon>
        <taxon>Flavobacterium</taxon>
    </lineage>
</organism>
<dbReference type="SUPFAM" id="SSF55486">
    <property type="entry name" value="Metalloproteases ('zincins'), catalytic domain"/>
    <property type="match status" value="1"/>
</dbReference>
<dbReference type="PANTHER" id="PTHR32305:SF15">
    <property type="entry name" value="PROTEIN RHSA-RELATED"/>
    <property type="match status" value="1"/>
</dbReference>
<dbReference type="PANTHER" id="PTHR32305">
    <property type="match status" value="1"/>
</dbReference>
<proteinExistence type="predicted"/>
<dbReference type="InterPro" id="IPR050708">
    <property type="entry name" value="T6SS_VgrG/RHS"/>
</dbReference>
<reference evidence="2" key="1">
    <citation type="journal article" date="2019" name="Syst. Appl. Microbiol.">
        <title>Flavobacterium circumlabens sp. nov. and Flavobacterium cupreum sp. nov., two psychrotrophic species isolated from Antarctic environmental samples.</title>
        <authorList>
            <person name="Kralova S."/>
            <person name="Busse H.-J."/>
            <person name="Svec P."/>
            <person name="Maslanova I."/>
            <person name="Stankova E."/>
            <person name="Bartak M."/>
            <person name="Sedlacek I."/>
        </authorList>
    </citation>
    <scope>NUCLEOTIDE SEQUENCE [LARGE SCALE GENOMIC DNA]</scope>
    <source>
        <strain evidence="2">CCM 8825</strain>
    </source>
</reference>
<dbReference type="Proteomes" id="UP000288102">
    <property type="component" value="Unassembled WGS sequence"/>
</dbReference>
<evidence type="ECO:0000313" key="2">
    <source>
        <dbReference type="Proteomes" id="UP000288102"/>
    </source>
</evidence>
<dbReference type="Gene3D" id="2.180.10.10">
    <property type="entry name" value="RHS repeat-associated core"/>
    <property type="match status" value="1"/>
</dbReference>
<dbReference type="InterPro" id="IPR022385">
    <property type="entry name" value="Rhs_assc_core"/>
</dbReference>
<accession>A0A434A683</accession>
<name>A0A434A683_9FLAO</name>
<protein>
    <recommendedName>
        <fullName evidence="3">RHS repeat-associated core domain-containing protein</fullName>
    </recommendedName>
</protein>